<evidence type="ECO:0000313" key="2">
    <source>
        <dbReference type="Proteomes" id="UP000017836"/>
    </source>
</evidence>
<dbReference type="HOGENOM" id="CLU_072423_0_0_1"/>
<proteinExistence type="predicted"/>
<reference evidence="2" key="1">
    <citation type="journal article" date="2013" name="Science">
        <title>The Amborella genome and the evolution of flowering plants.</title>
        <authorList>
            <consortium name="Amborella Genome Project"/>
        </authorList>
    </citation>
    <scope>NUCLEOTIDE SEQUENCE [LARGE SCALE GENOMIC DNA]</scope>
</reference>
<dbReference type="EMBL" id="KI397501">
    <property type="protein sequence ID" value="ERM95136.1"/>
    <property type="molecule type" value="Genomic_DNA"/>
</dbReference>
<protein>
    <submittedName>
        <fullName evidence="1">Uncharacterized protein</fullName>
    </submittedName>
</protein>
<gene>
    <name evidence="1" type="ORF">AMTR_s00009p00260640</name>
</gene>
<dbReference type="Proteomes" id="UP000017836">
    <property type="component" value="Unassembled WGS sequence"/>
</dbReference>
<sequence>MGSYNNIGCRLSILARSAPCVQCDRNVGIKFFVRKTVTFTNVSTTRDVHTLASIDFFANEMVTSINLDLRTQESAYLYIFCELEYFIPSQIVHGLSWEIARHARVEAISCHEPNMKVQLRFFIDIKYEREIVEGEHPEPETETEALQQEDEIIALEILEDEIEETATEFEFRQSIELSSQEGYIFEGEYQSMETDELLRAIEASSQVDFPLRPAARSAVQSLARPDIEAHVQHKCWGWEGTPMLSHLSCGLHLQVVGIEKFVSNMPIPAPCPRVTISKTLYLLENYNALTSIMRIASSGGWN</sequence>
<dbReference type="Gramene" id="ERM95136">
    <property type="protein sequence ID" value="ERM95136"/>
    <property type="gene ID" value="AMTR_s00009p00260640"/>
</dbReference>
<accession>W1NI44</accession>
<evidence type="ECO:0000313" key="1">
    <source>
        <dbReference type="EMBL" id="ERM95136.1"/>
    </source>
</evidence>
<dbReference type="AlphaFoldDB" id="W1NI44"/>
<organism evidence="1 2">
    <name type="scientific">Amborella trichopoda</name>
    <dbReference type="NCBI Taxonomy" id="13333"/>
    <lineage>
        <taxon>Eukaryota</taxon>
        <taxon>Viridiplantae</taxon>
        <taxon>Streptophyta</taxon>
        <taxon>Embryophyta</taxon>
        <taxon>Tracheophyta</taxon>
        <taxon>Spermatophyta</taxon>
        <taxon>Magnoliopsida</taxon>
        <taxon>Amborellales</taxon>
        <taxon>Amborellaceae</taxon>
        <taxon>Amborella</taxon>
    </lineage>
</organism>
<name>W1NI44_AMBTC</name>
<keyword evidence="2" id="KW-1185">Reference proteome</keyword>
<dbReference type="eggNOG" id="KOG0800">
    <property type="taxonomic scope" value="Eukaryota"/>
</dbReference>